<comment type="similarity">
    <text evidence="2">Belongs to the UDP-glycosyltransferase family.</text>
</comment>
<evidence type="ECO:0000256" key="11">
    <source>
        <dbReference type="SAM" id="Phobius"/>
    </source>
</evidence>
<sequence length="528" mass="60355">MYLKYIYYLIFIFLLFLTPIKSYKILVYNPKFGHSHVNYLSQIADILVDAGHDVTVISVDIDMNIKHPGAYKAKIYNVKGDPNAMDIMTNKSKLNDMWETEENFSKQVELLNDFFKSLYLTSKKVFDDKELEAFATNEKFDLAISEMFSIYSFGLFKAWGIKGYVSVSSLGLLDFTYETFGLPFPTSFIPTAINALSDQMSYGERFKNLIIHVMTKLHARAINHHQLLQREFDEKYGKGFYDGPMMVGNSSFIIINSSPFFDIPGPKAPKMIEISGIGIPKVEKLNEYWDGIMNLRKHTILISFGSFAKSFQMPIKMKESIIKTIKSFPEITFIWKYEKPEDGIGDGINNLILNKWIPQNDMINDERLSLFISHGGINSCNEIAYAGVKALLVPIFGDQFRNAKLIEKRGIGKVMSKKNLFNSKVFGENIKNILENNEFASNAKLTSELLKNSPFNGKELLIKVIEFSCKFGFLPSLDMASRGMSIIKYYNLDIIVPILFILIGITLIVFYSIFKIIQFIVSKKEKIE</sequence>
<feature type="transmembrane region" description="Helical" evidence="11">
    <location>
        <begin position="494"/>
        <end position="514"/>
    </location>
</feature>
<dbReference type="GO" id="GO:0016020">
    <property type="term" value="C:membrane"/>
    <property type="evidence" value="ECO:0007669"/>
    <property type="project" value="UniProtKB-SubCell"/>
</dbReference>
<evidence type="ECO:0000313" key="12">
    <source>
        <dbReference type="Proteomes" id="UP000038045"/>
    </source>
</evidence>
<organism evidence="12 13">
    <name type="scientific">Parastrongyloides trichosuri</name>
    <name type="common">Possum-specific nematode worm</name>
    <dbReference type="NCBI Taxonomy" id="131310"/>
    <lineage>
        <taxon>Eukaryota</taxon>
        <taxon>Metazoa</taxon>
        <taxon>Ecdysozoa</taxon>
        <taxon>Nematoda</taxon>
        <taxon>Chromadorea</taxon>
        <taxon>Rhabditida</taxon>
        <taxon>Tylenchina</taxon>
        <taxon>Panagrolaimomorpha</taxon>
        <taxon>Strongyloidoidea</taxon>
        <taxon>Strongyloididae</taxon>
        <taxon>Parastrongyloides</taxon>
    </lineage>
</organism>
<dbReference type="PANTHER" id="PTHR48043">
    <property type="entry name" value="EG:EG0003.4 PROTEIN-RELATED"/>
    <property type="match status" value="1"/>
</dbReference>
<dbReference type="GO" id="GO:0015020">
    <property type="term" value="F:glucuronosyltransferase activity"/>
    <property type="evidence" value="ECO:0007669"/>
    <property type="project" value="UniProtKB-EC"/>
</dbReference>
<keyword evidence="12" id="KW-1185">Reference proteome</keyword>
<dbReference type="WBParaSite" id="PTRK_0001702900.1">
    <property type="protein sequence ID" value="PTRK_0001702900.1"/>
    <property type="gene ID" value="PTRK_0001702900"/>
</dbReference>
<evidence type="ECO:0000256" key="7">
    <source>
        <dbReference type="ARBA" id="ARBA00022729"/>
    </source>
</evidence>
<dbReference type="CDD" id="cd03784">
    <property type="entry name" value="GT1_Gtf-like"/>
    <property type="match status" value="1"/>
</dbReference>
<keyword evidence="7" id="KW-0732">Signal</keyword>
<comment type="catalytic activity">
    <reaction evidence="10">
        <text>glucuronate acceptor + UDP-alpha-D-glucuronate = acceptor beta-D-glucuronoside + UDP + H(+)</text>
        <dbReference type="Rhea" id="RHEA:21032"/>
        <dbReference type="ChEBI" id="CHEBI:15378"/>
        <dbReference type="ChEBI" id="CHEBI:58052"/>
        <dbReference type="ChEBI" id="CHEBI:58223"/>
        <dbReference type="ChEBI" id="CHEBI:132367"/>
        <dbReference type="ChEBI" id="CHEBI:132368"/>
        <dbReference type="EC" id="2.4.1.17"/>
    </reaction>
</comment>
<evidence type="ECO:0000256" key="6">
    <source>
        <dbReference type="ARBA" id="ARBA00022692"/>
    </source>
</evidence>
<proteinExistence type="inferred from homology"/>
<dbReference type="InterPro" id="IPR002213">
    <property type="entry name" value="UDP_glucos_trans"/>
</dbReference>
<evidence type="ECO:0000256" key="4">
    <source>
        <dbReference type="ARBA" id="ARBA00022676"/>
    </source>
</evidence>
<accession>A0A0N5A5P5</accession>
<dbReference type="SUPFAM" id="SSF53756">
    <property type="entry name" value="UDP-Glycosyltransferase/glycogen phosphorylase"/>
    <property type="match status" value="1"/>
</dbReference>
<reference evidence="13" key="1">
    <citation type="submission" date="2017-02" db="UniProtKB">
        <authorList>
            <consortium name="WormBaseParasite"/>
        </authorList>
    </citation>
    <scope>IDENTIFICATION</scope>
</reference>
<dbReference type="EC" id="2.4.1.17" evidence="3"/>
<keyword evidence="4" id="KW-0328">Glycosyltransferase</keyword>
<evidence type="ECO:0000313" key="13">
    <source>
        <dbReference type="WBParaSite" id="PTRK_0001702900.1"/>
    </source>
</evidence>
<dbReference type="InterPro" id="IPR050271">
    <property type="entry name" value="UDP-glycosyltransferase"/>
</dbReference>
<dbReference type="Gene3D" id="3.40.50.2000">
    <property type="entry name" value="Glycogen Phosphorylase B"/>
    <property type="match status" value="2"/>
</dbReference>
<evidence type="ECO:0000256" key="2">
    <source>
        <dbReference type="ARBA" id="ARBA00009995"/>
    </source>
</evidence>
<evidence type="ECO:0000256" key="10">
    <source>
        <dbReference type="ARBA" id="ARBA00047475"/>
    </source>
</evidence>
<dbReference type="Pfam" id="PF00201">
    <property type="entry name" value="UDPGT"/>
    <property type="match status" value="1"/>
</dbReference>
<dbReference type="PANTHER" id="PTHR48043:SF23">
    <property type="entry name" value="UDP-GLUCURONOSYLTRANSFERASE"/>
    <property type="match status" value="1"/>
</dbReference>
<name>A0A0N5A5P5_PARTI</name>
<comment type="subcellular location">
    <subcellularLocation>
        <location evidence="1">Membrane</location>
        <topology evidence="1">Single-pass membrane protein</topology>
    </subcellularLocation>
</comment>
<dbReference type="STRING" id="131310.A0A0N5A5P5"/>
<evidence type="ECO:0000256" key="8">
    <source>
        <dbReference type="ARBA" id="ARBA00022989"/>
    </source>
</evidence>
<keyword evidence="9 11" id="KW-0472">Membrane</keyword>
<evidence type="ECO:0000256" key="1">
    <source>
        <dbReference type="ARBA" id="ARBA00004167"/>
    </source>
</evidence>
<keyword evidence="6 11" id="KW-0812">Transmembrane</keyword>
<dbReference type="Proteomes" id="UP000038045">
    <property type="component" value="Unplaced"/>
</dbReference>
<evidence type="ECO:0000256" key="5">
    <source>
        <dbReference type="ARBA" id="ARBA00022679"/>
    </source>
</evidence>
<keyword evidence="5" id="KW-0808">Transferase</keyword>
<keyword evidence="8 11" id="KW-1133">Transmembrane helix</keyword>
<evidence type="ECO:0000256" key="3">
    <source>
        <dbReference type="ARBA" id="ARBA00012544"/>
    </source>
</evidence>
<dbReference type="FunFam" id="3.40.50.2000:FF:000038">
    <property type="entry name" value="UDP-GlucuronosylTransferase"/>
    <property type="match status" value="1"/>
</dbReference>
<evidence type="ECO:0000256" key="9">
    <source>
        <dbReference type="ARBA" id="ARBA00023136"/>
    </source>
</evidence>
<protein>
    <recommendedName>
        <fullName evidence="3">glucuronosyltransferase</fullName>
        <ecNumber evidence="3">2.4.1.17</ecNumber>
    </recommendedName>
</protein>
<dbReference type="AlphaFoldDB" id="A0A0N5A5P5"/>